<evidence type="ECO:0000256" key="4">
    <source>
        <dbReference type="ARBA" id="ARBA00023012"/>
    </source>
</evidence>
<dbReference type="InterPro" id="IPR024187">
    <property type="entry name" value="Sig_transdc_resp-reg_cit/mal"/>
</dbReference>
<keyword evidence="8" id="KW-0804">Transcription</keyword>
<dbReference type="GeneID" id="301127952"/>
<protein>
    <submittedName>
        <fullName evidence="11">Response regulator</fullName>
    </submittedName>
</protein>
<dbReference type="PIRSF" id="PIRSF006171">
    <property type="entry name" value="RR_citrat_malat"/>
    <property type="match status" value="1"/>
</dbReference>
<feature type="domain" description="Response regulatory" evidence="10">
    <location>
        <begin position="4"/>
        <end position="122"/>
    </location>
</feature>
<keyword evidence="5" id="KW-0805">Transcription regulation</keyword>
<dbReference type="InterPro" id="IPR001789">
    <property type="entry name" value="Sig_transdc_resp-reg_receiver"/>
</dbReference>
<dbReference type="Proteomes" id="UP001303701">
    <property type="component" value="Chromosome"/>
</dbReference>
<evidence type="ECO:0000256" key="1">
    <source>
        <dbReference type="ARBA" id="ARBA00004496"/>
    </source>
</evidence>
<organism evidence="11 12">
    <name type="scientific">Aeribacillus composti</name>
    <dbReference type="NCBI Taxonomy" id="1868734"/>
    <lineage>
        <taxon>Bacteria</taxon>
        <taxon>Bacillati</taxon>
        <taxon>Bacillota</taxon>
        <taxon>Bacilli</taxon>
        <taxon>Bacillales</taxon>
        <taxon>Bacillaceae</taxon>
        <taxon>Aeribacillus</taxon>
    </lineage>
</organism>
<dbReference type="InterPro" id="IPR011006">
    <property type="entry name" value="CheY-like_superfamily"/>
</dbReference>
<evidence type="ECO:0000259" key="10">
    <source>
        <dbReference type="PROSITE" id="PS50110"/>
    </source>
</evidence>
<dbReference type="Gene3D" id="3.40.50.2300">
    <property type="match status" value="1"/>
</dbReference>
<keyword evidence="6" id="KW-0238">DNA-binding</keyword>
<keyword evidence="3 9" id="KW-0597">Phosphoprotein</keyword>
<dbReference type="Pfam" id="PF20714">
    <property type="entry name" value="HTH_64"/>
    <property type="match status" value="1"/>
</dbReference>
<feature type="modified residue" description="4-aspartylphosphate" evidence="9">
    <location>
        <position position="57"/>
    </location>
</feature>
<dbReference type="InterPro" id="IPR051271">
    <property type="entry name" value="2C-system_Tx_regulators"/>
</dbReference>
<reference evidence="11 12" key="1">
    <citation type="submission" date="2023-09" db="EMBL/GenBank/DDBJ databases">
        <title>Different Types of Thermotolerant Ring-Cleaving Dioxygenases derived from Aeribacillus composti HB-1 applied for multiple aromatic hydrocarbons removal.</title>
        <authorList>
            <person name="Cao L."/>
            <person name="Li M."/>
            <person name="Ma T."/>
        </authorList>
    </citation>
    <scope>NUCLEOTIDE SEQUENCE [LARGE SCALE GENOMIC DNA]</scope>
    <source>
        <strain evidence="11 12">HB-1</strain>
    </source>
</reference>
<evidence type="ECO:0000256" key="5">
    <source>
        <dbReference type="ARBA" id="ARBA00023015"/>
    </source>
</evidence>
<evidence type="ECO:0000256" key="7">
    <source>
        <dbReference type="ARBA" id="ARBA00023159"/>
    </source>
</evidence>
<evidence type="ECO:0000256" key="2">
    <source>
        <dbReference type="ARBA" id="ARBA00022490"/>
    </source>
</evidence>
<evidence type="ECO:0000256" key="3">
    <source>
        <dbReference type="ARBA" id="ARBA00022553"/>
    </source>
</evidence>
<evidence type="ECO:0000256" key="8">
    <source>
        <dbReference type="ARBA" id="ARBA00023163"/>
    </source>
</evidence>
<comment type="subcellular location">
    <subcellularLocation>
        <location evidence="1">Cytoplasm</location>
    </subcellularLocation>
</comment>
<dbReference type="SMART" id="SM00448">
    <property type="entry name" value="REC"/>
    <property type="match status" value="1"/>
</dbReference>
<keyword evidence="7" id="KW-0010">Activator</keyword>
<dbReference type="InterPro" id="IPR036390">
    <property type="entry name" value="WH_DNA-bd_sf"/>
</dbReference>
<dbReference type="PANTHER" id="PTHR45526:SF1">
    <property type="entry name" value="TRANSCRIPTIONAL REGULATORY PROTEIN DCUR-RELATED"/>
    <property type="match status" value="1"/>
</dbReference>
<dbReference type="PROSITE" id="PS50110">
    <property type="entry name" value="RESPONSE_REGULATORY"/>
    <property type="match status" value="1"/>
</dbReference>
<dbReference type="InterPro" id="IPR048714">
    <property type="entry name" value="DpiA-like_HTH"/>
</dbReference>
<dbReference type="Pfam" id="PF00072">
    <property type="entry name" value="Response_reg"/>
    <property type="match status" value="1"/>
</dbReference>
<evidence type="ECO:0000256" key="9">
    <source>
        <dbReference type="PROSITE-ProRule" id="PRU00169"/>
    </source>
</evidence>
<dbReference type="RefSeq" id="WP_311066701.1">
    <property type="nucleotide sequence ID" value="NZ_CP134501.1"/>
</dbReference>
<dbReference type="SUPFAM" id="SSF46785">
    <property type="entry name" value="Winged helix' DNA-binding domain"/>
    <property type="match status" value="1"/>
</dbReference>
<evidence type="ECO:0000313" key="12">
    <source>
        <dbReference type="Proteomes" id="UP001303701"/>
    </source>
</evidence>
<evidence type="ECO:0000256" key="6">
    <source>
        <dbReference type="ARBA" id="ARBA00023125"/>
    </source>
</evidence>
<dbReference type="EMBL" id="CP134501">
    <property type="protein sequence ID" value="WNF33138.1"/>
    <property type="molecule type" value="Genomic_DNA"/>
</dbReference>
<keyword evidence="4" id="KW-0902">Two-component regulatory system</keyword>
<accession>A0ABY9WAR7</accession>
<dbReference type="SUPFAM" id="SSF52172">
    <property type="entry name" value="CheY-like"/>
    <property type="match status" value="1"/>
</dbReference>
<proteinExistence type="predicted"/>
<keyword evidence="12" id="KW-1185">Reference proteome</keyword>
<dbReference type="Gene3D" id="1.10.10.10">
    <property type="entry name" value="Winged helix-like DNA-binding domain superfamily/Winged helix DNA-binding domain"/>
    <property type="match status" value="1"/>
</dbReference>
<name>A0ABY9WAR7_9BACI</name>
<evidence type="ECO:0000313" key="11">
    <source>
        <dbReference type="EMBL" id="WNF33138.1"/>
    </source>
</evidence>
<sequence length="236" mass="27396">MSIKTLIIEDDFRIANIHKEMVEQLPFCHVVHTALNASEAIDFLSSATDLPDIILLDMYIPDVDRIEFLELLRKQYPYCNIIIASAAKDHQTVKAAKLLGVYDYLIKPIDKNRLQKSFRKFHEEMVFDKEEWNQEDLDKLFNMKNSNRKGLSNKGSELPMGIDQLTLEKVKATLSTFNQNYITAQLLAKEIGISRSTARRYLEYLDAEKLVEATVHYGQVGRPQRIYILREQNKQN</sequence>
<dbReference type="InterPro" id="IPR036388">
    <property type="entry name" value="WH-like_DNA-bd_sf"/>
</dbReference>
<dbReference type="PANTHER" id="PTHR45526">
    <property type="entry name" value="TRANSCRIPTIONAL REGULATORY PROTEIN DPIA"/>
    <property type="match status" value="1"/>
</dbReference>
<keyword evidence="2" id="KW-0963">Cytoplasm</keyword>
<gene>
    <name evidence="11" type="ORF">RI196_18290</name>
</gene>